<sequence>MKKLLIKLLYKLIGFKASPATLIDGNDFIIKFHNKFYLMTAYTLEQQIEGKEDLHITFTDILSVVENKNKNKEKRWDY</sequence>
<proteinExistence type="predicted"/>
<reference evidence="1" key="1">
    <citation type="journal article" date="2021" name="Proc. Natl. Acad. Sci. U.S.A.">
        <title>A Catalog of Tens of Thousands of Viruses from Human Metagenomes Reveals Hidden Associations with Chronic Diseases.</title>
        <authorList>
            <person name="Tisza M.J."/>
            <person name="Buck C.B."/>
        </authorList>
    </citation>
    <scope>NUCLEOTIDE SEQUENCE</scope>
    <source>
        <strain evidence="1">CtsDY37</strain>
    </source>
</reference>
<name>A0A8S5MAA5_9CAUD</name>
<organism evidence="1">
    <name type="scientific">Siphoviridae sp. ctsDY37</name>
    <dbReference type="NCBI Taxonomy" id="2826483"/>
    <lineage>
        <taxon>Viruses</taxon>
        <taxon>Duplodnaviria</taxon>
        <taxon>Heunggongvirae</taxon>
        <taxon>Uroviricota</taxon>
        <taxon>Caudoviricetes</taxon>
    </lineage>
</organism>
<evidence type="ECO:0000313" key="1">
    <source>
        <dbReference type="EMBL" id="DAD79156.1"/>
    </source>
</evidence>
<dbReference type="EMBL" id="BK014859">
    <property type="protein sequence ID" value="DAD79156.1"/>
    <property type="molecule type" value="Genomic_DNA"/>
</dbReference>
<accession>A0A8S5MAA5</accession>
<protein>
    <submittedName>
        <fullName evidence="1">Uncharacterized protein</fullName>
    </submittedName>
</protein>